<name>A0ACD3AG75_9AGAR</name>
<dbReference type="EMBL" id="ML208468">
    <property type="protein sequence ID" value="TFK64614.1"/>
    <property type="molecule type" value="Genomic_DNA"/>
</dbReference>
<feature type="non-terminal residue" evidence="1">
    <location>
        <position position="242"/>
    </location>
</feature>
<sequence length="242" mass="28161">MPRSLGPVRFGRLCTQPKAKPLESENQLFWLPDELLLEIAMELLWRDILSWRQTCKRLWDITKSSDIWRSLVDKESRQTFWLELPIKFYTSEELEHHFLRRKSAEARYEKAEKNLVLSQRTLPIKMALPLDSAFLVPGGRWLLISTSRGSVNYYDLNSEDDTGRELIPERYDKRRSSMCIDVDLTSPALKFNLALTNLDYTQFMHDRQAAIEVWQVDLVVDAQGKGIALNAKSRASFLQEPA</sequence>
<accession>A0ACD3AG75</accession>
<keyword evidence="2" id="KW-1185">Reference proteome</keyword>
<dbReference type="Proteomes" id="UP000308600">
    <property type="component" value="Unassembled WGS sequence"/>
</dbReference>
<gene>
    <name evidence="1" type="ORF">BDN72DRAFT_901438</name>
</gene>
<organism evidence="1 2">
    <name type="scientific">Pluteus cervinus</name>
    <dbReference type="NCBI Taxonomy" id="181527"/>
    <lineage>
        <taxon>Eukaryota</taxon>
        <taxon>Fungi</taxon>
        <taxon>Dikarya</taxon>
        <taxon>Basidiomycota</taxon>
        <taxon>Agaricomycotina</taxon>
        <taxon>Agaricomycetes</taxon>
        <taxon>Agaricomycetidae</taxon>
        <taxon>Agaricales</taxon>
        <taxon>Pluteineae</taxon>
        <taxon>Pluteaceae</taxon>
        <taxon>Pluteus</taxon>
    </lineage>
</organism>
<reference evidence="1 2" key="1">
    <citation type="journal article" date="2019" name="Nat. Ecol. Evol.">
        <title>Megaphylogeny resolves global patterns of mushroom evolution.</title>
        <authorList>
            <person name="Varga T."/>
            <person name="Krizsan K."/>
            <person name="Foldi C."/>
            <person name="Dima B."/>
            <person name="Sanchez-Garcia M."/>
            <person name="Sanchez-Ramirez S."/>
            <person name="Szollosi G.J."/>
            <person name="Szarkandi J.G."/>
            <person name="Papp V."/>
            <person name="Albert L."/>
            <person name="Andreopoulos W."/>
            <person name="Angelini C."/>
            <person name="Antonin V."/>
            <person name="Barry K.W."/>
            <person name="Bougher N.L."/>
            <person name="Buchanan P."/>
            <person name="Buyck B."/>
            <person name="Bense V."/>
            <person name="Catcheside P."/>
            <person name="Chovatia M."/>
            <person name="Cooper J."/>
            <person name="Damon W."/>
            <person name="Desjardin D."/>
            <person name="Finy P."/>
            <person name="Geml J."/>
            <person name="Haridas S."/>
            <person name="Hughes K."/>
            <person name="Justo A."/>
            <person name="Karasinski D."/>
            <person name="Kautmanova I."/>
            <person name="Kiss B."/>
            <person name="Kocsube S."/>
            <person name="Kotiranta H."/>
            <person name="LaButti K.M."/>
            <person name="Lechner B.E."/>
            <person name="Liimatainen K."/>
            <person name="Lipzen A."/>
            <person name="Lukacs Z."/>
            <person name="Mihaltcheva S."/>
            <person name="Morgado L.N."/>
            <person name="Niskanen T."/>
            <person name="Noordeloos M.E."/>
            <person name="Ohm R.A."/>
            <person name="Ortiz-Santana B."/>
            <person name="Ovrebo C."/>
            <person name="Racz N."/>
            <person name="Riley R."/>
            <person name="Savchenko A."/>
            <person name="Shiryaev A."/>
            <person name="Soop K."/>
            <person name="Spirin V."/>
            <person name="Szebenyi C."/>
            <person name="Tomsovsky M."/>
            <person name="Tulloss R.E."/>
            <person name="Uehling J."/>
            <person name="Grigoriev I.V."/>
            <person name="Vagvolgyi C."/>
            <person name="Papp T."/>
            <person name="Martin F.M."/>
            <person name="Miettinen O."/>
            <person name="Hibbett D.S."/>
            <person name="Nagy L.G."/>
        </authorList>
    </citation>
    <scope>NUCLEOTIDE SEQUENCE [LARGE SCALE GENOMIC DNA]</scope>
    <source>
        <strain evidence="1 2">NL-1719</strain>
    </source>
</reference>
<proteinExistence type="predicted"/>
<protein>
    <submittedName>
        <fullName evidence="1">Uncharacterized protein</fullName>
    </submittedName>
</protein>
<evidence type="ECO:0000313" key="1">
    <source>
        <dbReference type="EMBL" id="TFK64614.1"/>
    </source>
</evidence>
<evidence type="ECO:0000313" key="2">
    <source>
        <dbReference type="Proteomes" id="UP000308600"/>
    </source>
</evidence>